<dbReference type="AlphaFoldDB" id="A0A5A7U6U2"/>
<dbReference type="Proteomes" id="UP000321947">
    <property type="component" value="Unassembled WGS sequence"/>
</dbReference>
<evidence type="ECO:0000313" key="2">
    <source>
        <dbReference type="EMBL" id="TYK04149.1"/>
    </source>
</evidence>
<proteinExistence type="predicted"/>
<evidence type="ECO:0000313" key="4">
    <source>
        <dbReference type="Proteomes" id="UP000321947"/>
    </source>
</evidence>
<evidence type="ECO:0000313" key="3">
    <source>
        <dbReference type="Proteomes" id="UP000321393"/>
    </source>
</evidence>
<gene>
    <name evidence="2" type="ORF">E5676_scaffold148G00180</name>
    <name evidence="1" type="ORF">E6C27_scaffold55G002350</name>
</gene>
<sequence>MDDFDVVMGMEFFLEHQIIPMPSAKCLVITGSFPTIVQSDIRQPNGFKMMSAMQLDKSPTQEEPPSTAILLGVLGKLRETVPKDTLRTEHGIESPLEAKVLAKNAYRTTPPELAVLRKQLKKLLGTGVSRPVQTPSGAPVLSLKKKDISLRRCIDRRGKRKIAATCDERIPKPVIELRSCPELANSNRQFIDRFLQRGTSSLTELLKEEDIQWGGNLECQTAFNGLKQATIEGPSFGVADATKLPKLRASNSTTNLLIKRSSFKIKGSGHSVLPSITDDPYVRNNPQVHRVEDEWEQMVDIARVCLE</sequence>
<dbReference type="InterPro" id="IPR043502">
    <property type="entry name" value="DNA/RNA_pol_sf"/>
</dbReference>
<dbReference type="STRING" id="1194695.A0A5A7U6U2"/>
<comment type="caution">
    <text evidence="1">The sequence shown here is derived from an EMBL/GenBank/DDBJ whole genome shotgun (WGS) entry which is preliminary data.</text>
</comment>
<dbReference type="Gene3D" id="3.10.10.10">
    <property type="entry name" value="HIV Type 1 Reverse Transcriptase, subunit A, domain 1"/>
    <property type="match status" value="1"/>
</dbReference>
<dbReference type="EMBL" id="SSTE01011267">
    <property type="protein sequence ID" value="KAA0051472.1"/>
    <property type="molecule type" value="Genomic_DNA"/>
</dbReference>
<name>A0A5A7U6U2_CUCMM</name>
<reference evidence="3 4" key="1">
    <citation type="submission" date="2019-08" db="EMBL/GenBank/DDBJ databases">
        <title>Draft genome sequences of two oriental melons (Cucumis melo L. var makuwa).</title>
        <authorList>
            <person name="Kwon S.-Y."/>
        </authorList>
    </citation>
    <scope>NUCLEOTIDE SEQUENCE [LARGE SCALE GENOMIC DNA]</scope>
    <source>
        <strain evidence="4">cv. Chang Bougi</strain>
        <strain evidence="3">cv. SW 3</strain>
        <tissue evidence="1">Leaf</tissue>
    </source>
</reference>
<organism evidence="1 3">
    <name type="scientific">Cucumis melo var. makuwa</name>
    <name type="common">Oriental melon</name>
    <dbReference type="NCBI Taxonomy" id="1194695"/>
    <lineage>
        <taxon>Eukaryota</taxon>
        <taxon>Viridiplantae</taxon>
        <taxon>Streptophyta</taxon>
        <taxon>Embryophyta</taxon>
        <taxon>Tracheophyta</taxon>
        <taxon>Spermatophyta</taxon>
        <taxon>Magnoliopsida</taxon>
        <taxon>eudicotyledons</taxon>
        <taxon>Gunneridae</taxon>
        <taxon>Pentapetalae</taxon>
        <taxon>rosids</taxon>
        <taxon>fabids</taxon>
        <taxon>Cucurbitales</taxon>
        <taxon>Cucurbitaceae</taxon>
        <taxon>Benincaseae</taxon>
        <taxon>Cucumis</taxon>
    </lineage>
</organism>
<evidence type="ECO:0000313" key="1">
    <source>
        <dbReference type="EMBL" id="KAA0051472.1"/>
    </source>
</evidence>
<dbReference type="SUPFAM" id="SSF56672">
    <property type="entry name" value="DNA/RNA polymerases"/>
    <property type="match status" value="1"/>
</dbReference>
<dbReference type="EMBL" id="SSTD01014644">
    <property type="protein sequence ID" value="TYK04149.1"/>
    <property type="molecule type" value="Genomic_DNA"/>
</dbReference>
<dbReference type="InterPro" id="IPR032567">
    <property type="entry name" value="RTL1-rel"/>
</dbReference>
<dbReference type="Proteomes" id="UP000321393">
    <property type="component" value="Unassembled WGS sequence"/>
</dbReference>
<dbReference type="PANTHER" id="PTHR15503:SF45">
    <property type="entry name" value="RNA-DIRECTED DNA POLYMERASE HOMOLOG"/>
    <property type="match status" value="1"/>
</dbReference>
<dbReference type="PANTHER" id="PTHR15503">
    <property type="entry name" value="LDOC1 RELATED"/>
    <property type="match status" value="1"/>
</dbReference>
<protein>
    <recommendedName>
        <fullName evidence="5">Reverse transcriptase</fullName>
    </recommendedName>
</protein>
<evidence type="ECO:0008006" key="5">
    <source>
        <dbReference type="Google" id="ProtNLM"/>
    </source>
</evidence>
<accession>A0A5A7U6U2</accession>